<organism evidence="3 4">
    <name type="scientific">Paenibacillus lautus</name>
    <name type="common">Bacillus lautus</name>
    <dbReference type="NCBI Taxonomy" id="1401"/>
    <lineage>
        <taxon>Bacteria</taxon>
        <taxon>Bacillati</taxon>
        <taxon>Bacillota</taxon>
        <taxon>Bacilli</taxon>
        <taxon>Bacillales</taxon>
        <taxon>Paenibacillaceae</taxon>
        <taxon>Paenibacillus</taxon>
    </lineage>
</organism>
<name>A0A1R1ASS7_PAELA</name>
<dbReference type="EMBL" id="MRTF01000013">
    <property type="protein sequence ID" value="OME88643.1"/>
    <property type="molecule type" value="Genomic_DNA"/>
</dbReference>
<dbReference type="RefSeq" id="WP_076325870.1">
    <property type="nucleotide sequence ID" value="NZ_MRTF01000013.1"/>
</dbReference>
<dbReference type="STRING" id="1401.BK123_29250"/>
<evidence type="ECO:0000256" key="2">
    <source>
        <dbReference type="SAM" id="Phobius"/>
    </source>
</evidence>
<dbReference type="PANTHER" id="PTHR34351:SF2">
    <property type="entry name" value="DUF58 DOMAIN-CONTAINING PROTEIN"/>
    <property type="match status" value="1"/>
</dbReference>
<reference evidence="3 4" key="1">
    <citation type="submission" date="2016-11" db="EMBL/GenBank/DDBJ databases">
        <title>Paenibacillus species isolates.</title>
        <authorList>
            <person name="Beno S.M."/>
        </authorList>
    </citation>
    <scope>NUCLEOTIDE SEQUENCE [LARGE SCALE GENOMIC DNA]</scope>
    <source>
        <strain evidence="3 4">FSL F4-0100</strain>
    </source>
</reference>
<evidence type="ECO:0000313" key="4">
    <source>
        <dbReference type="Proteomes" id="UP000187074"/>
    </source>
</evidence>
<protein>
    <submittedName>
        <fullName evidence="3">Uncharacterized protein</fullName>
    </submittedName>
</protein>
<dbReference type="AlphaFoldDB" id="A0A1R1ASS7"/>
<comment type="caution">
    <text evidence="3">The sequence shown here is derived from an EMBL/GenBank/DDBJ whole genome shotgun (WGS) entry which is preliminary data.</text>
</comment>
<keyword evidence="2" id="KW-0472">Membrane</keyword>
<proteinExistence type="predicted"/>
<sequence>MRRRLLEWSRGVAIWSVSLGLYVWLGGESLRLVWWASTILLLGGALTSLLGPNRITISHTSFPSCIQAGDSAQMTVQVTYRSLLPVPWLIITDRIGSREYRKLLFPGLKRRLEYTYRLNQVPRGVWSSIYSEVEWGDMFGWFRTSRSVESDTAGMIVLPRPSAWPEAQVPMHGSDMDMEDERVRFKVWNEMRGSGVRDYVPGDPMNRIHWKNSAKLGRLQSFMPHEGYGSRQGVVLDTSLQGYAGLGALKPEDAFEDAVSAAAGFVSRLIRYKVPYQLCMDGDGMEDRRIEYKGVFKAQQDTLVPFASVQLTGKDPLRNRSFEKSLSPSQKNTDWAIITGVFHQGAAVAAINLLNAGSRKVTIFCTQSVKHLKPAGNSSSWVSPNSPMENQAQPEWAREFFSKGGRLVYLHEQPTEGKPMQIGGAGHDRTGKLAR</sequence>
<keyword evidence="2" id="KW-0812">Transmembrane</keyword>
<evidence type="ECO:0000256" key="1">
    <source>
        <dbReference type="SAM" id="MobiDB-lite"/>
    </source>
</evidence>
<accession>A0A1R1ASS7</accession>
<feature type="compositionally biased region" description="Basic and acidic residues" evidence="1">
    <location>
        <begin position="426"/>
        <end position="435"/>
    </location>
</feature>
<evidence type="ECO:0000313" key="3">
    <source>
        <dbReference type="EMBL" id="OME88643.1"/>
    </source>
</evidence>
<keyword evidence="2" id="KW-1133">Transmembrane helix</keyword>
<feature type="transmembrane region" description="Helical" evidence="2">
    <location>
        <begin position="7"/>
        <end position="26"/>
    </location>
</feature>
<dbReference type="OrthoDB" id="140416at2"/>
<feature type="region of interest" description="Disordered" evidence="1">
    <location>
        <begin position="413"/>
        <end position="435"/>
    </location>
</feature>
<dbReference type="Proteomes" id="UP000187074">
    <property type="component" value="Unassembled WGS sequence"/>
</dbReference>
<gene>
    <name evidence="3" type="ORF">BK123_29250</name>
</gene>
<dbReference type="PANTHER" id="PTHR34351">
    <property type="entry name" value="SLR1927 PROTEIN-RELATED"/>
    <property type="match status" value="1"/>
</dbReference>